<feature type="non-terminal residue" evidence="3">
    <location>
        <position position="144"/>
    </location>
</feature>
<dbReference type="Pfam" id="PF12911">
    <property type="entry name" value="OppC_N"/>
    <property type="match status" value="1"/>
</dbReference>
<dbReference type="GO" id="GO:0005886">
    <property type="term" value="C:plasma membrane"/>
    <property type="evidence" value="ECO:0007669"/>
    <property type="project" value="UniProtKB-SubCell"/>
</dbReference>
<dbReference type="AlphaFoldDB" id="X1SF32"/>
<comment type="caution">
    <text evidence="3">The sequence shown here is derived from an EMBL/GenBank/DDBJ whole genome shotgun (WGS) entry which is preliminary data.</text>
</comment>
<evidence type="ECO:0000259" key="2">
    <source>
        <dbReference type="Pfam" id="PF12911"/>
    </source>
</evidence>
<proteinExistence type="predicted"/>
<keyword evidence="1" id="KW-0812">Transmembrane</keyword>
<feature type="domain" description="Oligopeptide transport permease C-like N-terminal" evidence="2">
    <location>
        <begin position="18"/>
        <end position="70"/>
    </location>
</feature>
<evidence type="ECO:0000256" key="1">
    <source>
        <dbReference type="SAM" id="Phobius"/>
    </source>
</evidence>
<accession>X1SF32</accession>
<evidence type="ECO:0000313" key="3">
    <source>
        <dbReference type="EMBL" id="GAI91553.1"/>
    </source>
</evidence>
<protein>
    <recommendedName>
        <fullName evidence="2">Oligopeptide transport permease C-like N-terminal domain-containing protein</fullName>
    </recommendedName>
</protein>
<dbReference type="InterPro" id="IPR025966">
    <property type="entry name" value="OppC_N"/>
</dbReference>
<reference evidence="3" key="1">
    <citation type="journal article" date="2014" name="Front. Microbiol.">
        <title>High frequency of phylogenetically diverse reductive dehalogenase-homologous genes in deep subseafloor sedimentary metagenomes.</title>
        <authorList>
            <person name="Kawai M."/>
            <person name="Futagami T."/>
            <person name="Toyoda A."/>
            <person name="Takaki Y."/>
            <person name="Nishi S."/>
            <person name="Hori S."/>
            <person name="Arai W."/>
            <person name="Tsubouchi T."/>
            <person name="Morono Y."/>
            <person name="Uchiyama I."/>
            <person name="Ito T."/>
            <person name="Fujiyama A."/>
            <person name="Inagaki F."/>
            <person name="Takami H."/>
        </authorList>
    </citation>
    <scope>NUCLEOTIDE SEQUENCE</scope>
    <source>
        <strain evidence="3">Expedition CK06-06</strain>
    </source>
</reference>
<keyword evidence="1" id="KW-0472">Membrane</keyword>
<organism evidence="3">
    <name type="scientific">marine sediment metagenome</name>
    <dbReference type="NCBI Taxonomy" id="412755"/>
    <lineage>
        <taxon>unclassified sequences</taxon>
        <taxon>metagenomes</taxon>
        <taxon>ecological metagenomes</taxon>
    </lineage>
</organism>
<keyword evidence="1" id="KW-1133">Transmembrane helix</keyword>
<gene>
    <name evidence="3" type="ORF">S12H4_26684</name>
</gene>
<sequence>MRKEKEKVTAEEEYFIASQWQLMWRKLKKHKLALFGGGVLIIFYILAIFCEFFSPYDSYKRHSEYIYCPPQRIHFFDEEGFHLRPFVYQLKGTRNPVTFRREYTVDKTKKDPIYFFVHGDEYKLWNLFASDIHFFGVKKSMVFL</sequence>
<dbReference type="EMBL" id="BARW01015165">
    <property type="protein sequence ID" value="GAI91553.1"/>
    <property type="molecule type" value="Genomic_DNA"/>
</dbReference>
<name>X1SF32_9ZZZZ</name>
<feature type="transmembrane region" description="Helical" evidence="1">
    <location>
        <begin position="32"/>
        <end position="54"/>
    </location>
</feature>